<dbReference type="RefSeq" id="WP_345738897.1">
    <property type="nucleotide sequence ID" value="NZ_BAABIA010000014.1"/>
</dbReference>
<keyword evidence="3" id="KW-1185">Reference proteome</keyword>
<feature type="signal peptide" evidence="1">
    <location>
        <begin position="1"/>
        <end position="22"/>
    </location>
</feature>
<name>A0ABP9PNC3_9BACT</name>
<accession>A0ABP9PNC3</accession>
<feature type="chain" id="PRO_5045633780" evidence="1">
    <location>
        <begin position="23"/>
        <end position="64"/>
    </location>
</feature>
<dbReference type="Proteomes" id="UP001499852">
    <property type="component" value="Unassembled WGS sequence"/>
</dbReference>
<dbReference type="EMBL" id="BAABIA010000014">
    <property type="protein sequence ID" value="GAA5149508.1"/>
    <property type="molecule type" value="Genomic_DNA"/>
</dbReference>
<keyword evidence="1" id="KW-0732">Signal</keyword>
<comment type="caution">
    <text evidence="2">The sequence shown here is derived from an EMBL/GenBank/DDBJ whole genome shotgun (WGS) entry which is preliminary data.</text>
</comment>
<evidence type="ECO:0000256" key="1">
    <source>
        <dbReference type="SAM" id="SignalP"/>
    </source>
</evidence>
<reference evidence="3" key="1">
    <citation type="journal article" date="2019" name="Int. J. Syst. Evol. Microbiol.">
        <title>The Global Catalogue of Microorganisms (GCM) 10K type strain sequencing project: providing services to taxonomists for standard genome sequencing and annotation.</title>
        <authorList>
            <consortium name="The Broad Institute Genomics Platform"/>
            <consortium name="The Broad Institute Genome Sequencing Center for Infectious Disease"/>
            <person name="Wu L."/>
            <person name="Ma J."/>
        </authorList>
    </citation>
    <scope>NUCLEOTIDE SEQUENCE [LARGE SCALE GENOMIC DNA]</scope>
    <source>
        <strain evidence="3">JCM 18053</strain>
    </source>
</reference>
<evidence type="ECO:0000313" key="3">
    <source>
        <dbReference type="Proteomes" id="UP001499852"/>
    </source>
</evidence>
<proteinExistence type="predicted"/>
<sequence>MKHPIYTALGLMTCAFLATSNARGWSFWQSSANRSALNSTAYRYRPSVFTSSSGGGWSSGSSHK</sequence>
<organism evidence="2 3">
    <name type="scientific">Prosthecobacter algae</name>
    <dbReference type="NCBI Taxonomy" id="1144682"/>
    <lineage>
        <taxon>Bacteria</taxon>
        <taxon>Pseudomonadati</taxon>
        <taxon>Verrucomicrobiota</taxon>
        <taxon>Verrucomicrobiia</taxon>
        <taxon>Verrucomicrobiales</taxon>
        <taxon>Verrucomicrobiaceae</taxon>
        <taxon>Prosthecobacter</taxon>
    </lineage>
</organism>
<gene>
    <name evidence="2" type="ORF">GCM10023213_47300</name>
</gene>
<protein>
    <submittedName>
        <fullName evidence="2">Uncharacterized protein</fullName>
    </submittedName>
</protein>
<evidence type="ECO:0000313" key="2">
    <source>
        <dbReference type="EMBL" id="GAA5149508.1"/>
    </source>
</evidence>